<dbReference type="InterPro" id="IPR034660">
    <property type="entry name" value="DinB/YfiT-like"/>
</dbReference>
<sequence length="178" mass="19032">MSFLDHVRLMASYNTWMNGRILDAVARLDPDARWADCGAFFGSAMGTLNHLVVADLIWLRRIAGHPAGAPLAGALDGLPVPTALADVLFRDLADLRAARTRIDAAIESFAAALTEADLDVPLAYRRVSGEGHVKALGPVLSHVFNHQTHHRGQITTLLTQAGIDPGATDVILLVPDAD</sequence>
<dbReference type="PANTHER" id="PTHR37302">
    <property type="entry name" value="SLR1116 PROTEIN"/>
    <property type="match status" value="1"/>
</dbReference>
<dbReference type="SUPFAM" id="SSF109854">
    <property type="entry name" value="DinB/YfiT-like putative metalloenzymes"/>
    <property type="match status" value="1"/>
</dbReference>
<feature type="binding site" evidence="3">
    <location>
        <position position="50"/>
    </location>
    <ligand>
        <name>a divalent metal cation</name>
        <dbReference type="ChEBI" id="CHEBI:60240"/>
    </ligand>
</feature>
<dbReference type="RefSeq" id="WP_126540381.1">
    <property type="nucleotide sequence ID" value="NZ_BSPM01000002.1"/>
</dbReference>
<dbReference type="Proteomes" id="UP000294547">
    <property type="component" value="Unassembled WGS sequence"/>
</dbReference>
<evidence type="ECO:0000313" key="4">
    <source>
        <dbReference type="EMBL" id="TDP84376.1"/>
    </source>
</evidence>
<accession>A0A4R6RFD8</accession>
<gene>
    <name evidence="4" type="ORF">EDD54_2983</name>
</gene>
<feature type="binding site" evidence="3">
    <location>
        <position position="146"/>
    </location>
    <ligand>
        <name>a divalent metal cation</name>
        <dbReference type="ChEBI" id="CHEBI:60240"/>
    </ligand>
</feature>
<evidence type="ECO:0000256" key="3">
    <source>
        <dbReference type="PIRSR" id="PIRSR607837-1"/>
    </source>
</evidence>
<dbReference type="OrthoDB" id="9807509at2"/>
<dbReference type="AlphaFoldDB" id="A0A4R6RFD8"/>
<dbReference type="InterPro" id="IPR007837">
    <property type="entry name" value="DinB"/>
</dbReference>
<organism evidence="4 5">
    <name type="scientific">Oharaeibacter diazotrophicus</name>
    <dbReference type="NCBI Taxonomy" id="1920512"/>
    <lineage>
        <taxon>Bacteria</taxon>
        <taxon>Pseudomonadati</taxon>
        <taxon>Pseudomonadota</taxon>
        <taxon>Alphaproteobacteria</taxon>
        <taxon>Hyphomicrobiales</taxon>
        <taxon>Pleomorphomonadaceae</taxon>
        <taxon>Oharaeibacter</taxon>
    </lineage>
</organism>
<proteinExistence type="inferred from homology"/>
<comment type="caution">
    <text evidence="4">The sequence shown here is derived from an EMBL/GenBank/DDBJ whole genome shotgun (WGS) entry which is preliminary data.</text>
</comment>
<protein>
    <submittedName>
        <fullName evidence="4">Putative damage-inducible protein DinB</fullName>
    </submittedName>
</protein>
<keyword evidence="5" id="KW-1185">Reference proteome</keyword>
<dbReference type="PANTHER" id="PTHR37302:SF1">
    <property type="entry name" value="PROTEIN DINB"/>
    <property type="match status" value="1"/>
</dbReference>
<dbReference type="GO" id="GO:0046872">
    <property type="term" value="F:metal ion binding"/>
    <property type="evidence" value="ECO:0007669"/>
    <property type="project" value="UniProtKB-KW"/>
</dbReference>
<dbReference type="Gene3D" id="1.20.120.450">
    <property type="entry name" value="dinb family like domain"/>
    <property type="match status" value="1"/>
</dbReference>
<name>A0A4R6RFD8_9HYPH</name>
<keyword evidence="2 3" id="KW-0479">Metal-binding</keyword>
<evidence type="ECO:0000256" key="1">
    <source>
        <dbReference type="ARBA" id="ARBA00008635"/>
    </source>
</evidence>
<evidence type="ECO:0000313" key="5">
    <source>
        <dbReference type="Proteomes" id="UP000294547"/>
    </source>
</evidence>
<dbReference type="EMBL" id="SNXY01000008">
    <property type="protein sequence ID" value="TDP84376.1"/>
    <property type="molecule type" value="Genomic_DNA"/>
</dbReference>
<reference evidence="4 5" key="1">
    <citation type="submission" date="2019-03" db="EMBL/GenBank/DDBJ databases">
        <title>Genomic Encyclopedia of Type Strains, Phase IV (KMG-IV): sequencing the most valuable type-strain genomes for metagenomic binning, comparative biology and taxonomic classification.</title>
        <authorList>
            <person name="Goeker M."/>
        </authorList>
    </citation>
    <scope>NUCLEOTIDE SEQUENCE [LARGE SCALE GENOMIC DNA]</scope>
    <source>
        <strain evidence="4 5">DSM 102969</strain>
    </source>
</reference>
<feature type="binding site" evidence="3">
    <location>
        <position position="150"/>
    </location>
    <ligand>
        <name>a divalent metal cation</name>
        <dbReference type="ChEBI" id="CHEBI:60240"/>
    </ligand>
</feature>
<dbReference type="Pfam" id="PF05163">
    <property type="entry name" value="DinB"/>
    <property type="match status" value="1"/>
</dbReference>
<evidence type="ECO:0000256" key="2">
    <source>
        <dbReference type="ARBA" id="ARBA00022723"/>
    </source>
</evidence>
<comment type="similarity">
    <text evidence="1">Belongs to the DinB family.</text>
</comment>